<comment type="similarity">
    <text evidence="2">Belongs to the class-II pyridoxal-phosphate-dependent aminotransferase family. BioF subfamily.</text>
</comment>
<dbReference type="GO" id="GO:0016740">
    <property type="term" value="F:transferase activity"/>
    <property type="evidence" value="ECO:0007669"/>
    <property type="project" value="UniProtKB-KW"/>
</dbReference>
<dbReference type="PANTHER" id="PTHR13693:SF77">
    <property type="entry name" value="8-AMINO-7-OXONONANOATE SYNTHASE"/>
    <property type="match status" value="1"/>
</dbReference>
<reference evidence="6 7" key="1">
    <citation type="journal article" date="2019" name="Nat. Ecol. Evol.">
        <title>Megaphylogeny resolves global patterns of mushroom evolution.</title>
        <authorList>
            <person name="Varga T."/>
            <person name="Krizsan K."/>
            <person name="Foldi C."/>
            <person name="Dima B."/>
            <person name="Sanchez-Garcia M."/>
            <person name="Sanchez-Ramirez S."/>
            <person name="Szollosi G.J."/>
            <person name="Szarkandi J.G."/>
            <person name="Papp V."/>
            <person name="Albert L."/>
            <person name="Andreopoulos W."/>
            <person name="Angelini C."/>
            <person name="Antonin V."/>
            <person name="Barry K.W."/>
            <person name="Bougher N.L."/>
            <person name="Buchanan P."/>
            <person name="Buyck B."/>
            <person name="Bense V."/>
            <person name="Catcheside P."/>
            <person name="Chovatia M."/>
            <person name="Cooper J."/>
            <person name="Damon W."/>
            <person name="Desjardin D."/>
            <person name="Finy P."/>
            <person name="Geml J."/>
            <person name="Haridas S."/>
            <person name="Hughes K."/>
            <person name="Justo A."/>
            <person name="Karasinski D."/>
            <person name="Kautmanova I."/>
            <person name="Kiss B."/>
            <person name="Kocsube S."/>
            <person name="Kotiranta H."/>
            <person name="LaButti K.M."/>
            <person name="Lechner B.E."/>
            <person name="Liimatainen K."/>
            <person name="Lipzen A."/>
            <person name="Lukacs Z."/>
            <person name="Mihaltcheva S."/>
            <person name="Morgado L.N."/>
            <person name="Niskanen T."/>
            <person name="Noordeloos M.E."/>
            <person name="Ohm R.A."/>
            <person name="Ortiz-Santana B."/>
            <person name="Ovrebo C."/>
            <person name="Racz N."/>
            <person name="Riley R."/>
            <person name="Savchenko A."/>
            <person name="Shiryaev A."/>
            <person name="Soop K."/>
            <person name="Spirin V."/>
            <person name="Szebenyi C."/>
            <person name="Tomsovsky M."/>
            <person name="Tulloss R.E."/>
            <person name="Uehling J."/>
            <person name="Grigoriev I.V."/>
            <person name="Vagvolgyi C."/>
            <person name="Papp T."/>
            <person name="Martin F.M."/>
            <person name="Miettinen O."/>
            <person name="Hibbett D.S."/>
            <person name="Nagy L.G."/>
        </authorList>
    </citation>
    <scope>NUCLEOTIDE SEQUENCE [LARGE SCALE GENOMIC DNA]</scope>
    <source>
        <strain evidence="6 7">CBS 309.79</strain>
    </source>
</reference>
<keyword evidence="4" id="KW-0663">Pyridoxal phosphate</keyword>
<dbReference type="GO" id="GO:0009102">
    <property type="term" value="P:biotin biosynthetic process"/>
    <property type="evidence" value="ECO:0007669"/>
    <property type="project" value="TreeGrafter"/>
</dbReference>
<dbReference type="Gene3D" id="3.90.1150.10">
    <property type="entry name" value="Aspartate Aminotransferase, domain 1"/>
    <property type="match status" value="1"/>
</dbReference>
<dbReference type="SUPFAM" id="SSF53383">
    <property type="entry name" value="PLP-dependent transferases"/>
    <property type="match status" value="1"/>
</dbReference>
<dbReference type="InterPro" id="IPR015421">
    <property type="entry name" value="PyrdxlP-dep_Trfase_major"/>
</dbReference>
<dbReference type="PANTHER" id="PTHR13693">
    <property type="entry name" value="CLASS II AMINOTRANSFERASE/8-AMINO-7-OXONONANOATE SYNTHASE"/>
    <property type="match status" value="1"/>
</dbReference>
<evidence type="ECO:0000256" key="4">
    <source>
        <dbReference type="ARBA" id="ARBA00022898"/>
    </source>
</evidence>
<dbReference type="InterPro" id="IPR015422">
    <property type="entry name" value="PyrdxlP-dep_Trfase_small"/>
</dbReference>
<dbReference type="EMBL" id="ML178858">
    <property type="protein sequence ID" value="TFK96578.1"/>
    <property type="molecule type" value="Genomic_DNA"/>
</dbReference>
<keyword evidence="7" id="KW-1185">Reference proteome</keyword>
<evidence type="ECO:0000313" key="6">
    <source>
        <dbReference type="EMBL" id="TFK96578.1"/>
    </source>
</evidence>
<feature type="domain" description="Aminotransferase class I/classII large" evidence="5">
    <location>
        <begin position="69"/>
        <end position="458"/>
    </location>
</feature>
<dbReference type="Pfam" id="PF00155">
    <property type="entry name" value="Aminotran_1_2"/>
    <property type="match status" value="1"/>
</dbReference>
<dbReference type="GO" id="GO:0030170">
    <property type="term" value="F:pyridoxal phosphate binding"/>
    <property type="evidence" value="ECO:0007669"/>
    <property type="project" value="InterPro"/>
</dbReference>
<protein>
    <submittedName>
        <fullName evidence="6">Pyridoxal phosphate-dependent transferase</fullName>
    </submittedName>
</protein>
<dbReference type="Proteomes" id="UP000305067">
    <property type="component" value="Unassembled WGS sequence"/>
</dbReference>
<keyword evidence="3 6" id="KW-0808">Transferase</keyword>
<evidence type="ECO:0000313" key="7">
    <source>
        <dbReference type="Proteomes" id="UP000305067"/>
    </source>
</evidence>
<sequence>MNSTIDSSLPNGNTSVPLPSIVDLANRPFPAPTVTSGALVTALQASIQSRLSKNIWFVYPPNVKASPHAIDFSLGDYLSFTSSDRFRKHLLDTINRSPDILGSGGTRVLVNPHSITSLEARLESFFHVPTGGALLCQSGYTGNLTFLSAVPQPGDVVVYDEFIHASMHHGLQTCQAEKQVSFKHNDLGDLRRVLGGLVGADSDLGSRLRGGTSTVLLVVESLYSMDGTIACLAEQIRVLEELLPLGNGVMFIDEAHATGLYGPQGRGRVAFEGLENHPRILGRLCTFGKALGNSGAVLLTQPVVNRYLANYGRPVIYSTTPTNLSVLSIGCSFDMLEDGTASVLATQLLTSCKWFVETLRTRLARNGVPQDIMYASVHATAGDDITAFTPVIPIMSSPRNKTDTVHPVTELELELRTNHNIVVRAIPFPIVPRGHERLRVCLNVDHGREDLEKLLGALVGWATRETAIRAALREEQALGRSRL</sequence>
<dbReference type="InterPro" id="IPR004839">
    <property type="entry name" value="Aminotransferase_I/II_large"/>
</dbReference>
<accession>A0A5C3Q8T1</accession>
<dbReference type="STRING" id="1884261.A0A5C3Q8T1"/>
<evidence type="ECO:0000256" key="1">
    <source>
        <dbReference type="ARBA" id="ARBA00001933"/>
    </source>
</evidence>
<gene>
    <name evidence="6" type="ORF">BDV98DRAFT_555136</name>
</gene>
<dbReference type="OrthoDB" id="2382073at2759"/>
<dbReference type="InterPro" id="IPR050087">
    <property type="entry name" value="AON_synthase_class-II"/>
</dbReference>
<evidence type="ECO:0000259" key="5">
    <source>
        <dbReference type="Pfam" id="PF00155"/>
    </source>
</evidence>
<dbReference type="InterPro" id="IPR015424">
    <property type="entry name" value="PyrdxlP-dep_Trfase"/>
</dbReference>
<proteinExistence type="inferred from homology"/>
<evidence type="ECO:0000256" key="3">
    <source>
        <dbReference type="ARBA" id="ARBA00022679"/>
    </source>
</evidence>
<comment type="cofactor">
    <cofactor evidence="1">
        <name>pyridoxal 5'-phosphate</name>
        <dbReference type="ChEBI" id="CHEBI:597326"/>
    </cofactor>
</comment>
<organism evidence="6 7">
    <name type="scientific">Pterulicium gracile</name>
    <dbReference type="NCBI Taxonomy" id="1884261"/>
    <lineage>
        <taxon>Eukaryota</taxon>
        <taxon>Fungi</taxon>
        <taxon>Dikarya</taxon>
        <taxon>Basidiomycota</taxon>
        <taxon>Agaricomycotina</taxon>
        <taxon>Agaricomycetes</taxon>
        <taxon>Agaricomycetidae</taxon>
        <taxon>Agaricales</taxon>
        <taxon>Pleurotineae</taxon>
        <taxon>Pterulaceae</taxon>
        <taxon>Pterulicium</taxon>
    </lineage>
</organism>
<name>A0A5C3Q8T1_9AGAR</name>
<evidence type="ECO:0000256" key="2">
    <source>
        <dbReference type="ARBA" id="ARBA00010008"/>
    </source>
</evidence>
<dbReference type="Gene3D" id="3.40.640.10">
    <property type="entry name" value="Type I PLP-dependent aspartate aminotransferase-like (Major domain)"/>
    <property type="match status" value="1"/>
</dbReference>
<dbReference type="AlphaFoldDB" id="A0A5C3Q8T1"/>